<dbReference type="Gramene" id="novel_model_6232_5bd9a17a.1.5bd9b13c">
    <property type="protein sequence ID" value="cds.novel_model_6232_5bd9a17a.1.5bd9b13c"/>
    <property type="gene ID" value="novel_gene_3235_5bd9a17a"/>
</dbReference>
<protein>
    <submittedName>
        <fullName evidence="2">Uncharacterized protein</fullName>
    </submittedName>
</protein>
<keyword evidence="1" id="KW-0812">Transmembrane</keyword>
<keyword evidence="1" id="KW-1133">Transmembrane helix</keyword>
<dbReference type="EMBL" id="UZAU01000650">
    <property type="status" value="NOT_ANNOTATED_CDS"/>
    <property type="molecule type" value="Genomic_DNA"/>
</dbReference>
<feature type="transmembrane region" description="Helical" evidence="1">
    <location>
        <begin position="66"/>
        <end position="85"/>
    </location>
</feature>
<proteinExistence type="predicted"/>
<dbReference type="AlphaFoldDB" id="A0A803R855"/>
<reference evidence="2" key="2">
    <citation type="submission" date="2021-03" db="UniProtKB">
        <authorList>
            <consortium name="EnsemblPlants"/>
        </authorList>
    </citation>
    <scope>IDENTIFICATION</scope>
</reference>
<evidence type="ECO:0000313" key="3">
    <source>
        <dbReference type="Proteomes" id="UP000596661"/>
    </source>
</evidence>
<keyword evidence="3" id="KW-1185">Reference proteome</keyword>
<evidence type="ECO:0000256" key="1">
    <source>
        <dbReference type="SAM" id="Phobius"/>
    </source>
</evidence>
<evidence type="ECO:0000313" key="2">
    <source>
        <dbReference type="EnsemblPlants" id="cds.novel_model_6232_5bd9a17a.1.5bd9b13c"/>
    </source>
</evidence>
<dbReference type="EnsemblPlants" id="novel_model_6232_5bd9a17a.1.5bd9b13c">
    <property type="protein sequence ID" value="cds.novel_model_6232_5bd9a17a.1.5bd9b13c"/>
    <property type="gene ID" value="novel_gene_3235_5bd9a17a"/>
</dbReference>
<organism evidence="2 3">
    <name type="scientific">Cannabis sativa</name>
    <name type="common">Hemp</name>
    <name type="synonym">Marijuana</name>
    <dbReference type="NCBI Taxonomy" id="3483"/>
    <lineage>
        <taxon>Eukaryota</taxon>
        <taxon>Viridiplantae</taxon>
        <taxon>Streptophyta</taxon>
        <taxon>Embryophyta</taxon>
        <taxon>Tracheophyta</taxon>
        <taxon>Spermatophyta</taxon>
        <taxon>Magnoliopsida</taxon>
        <taxon>eudicotyledons</taxon>
        <taxon>Gunneridae</taxon>
        <taxon>Pentapetalae</taxon>
        <taxon>rosids</taxon>
        <taxon>fabids</taxon>
        <taxon>Rosales</taxon>
        <taxon>Cannabaceae</taxon>
        <taxon>Cannabis</taxon>
    </lineage>
</organism>
<gene>
    <name evidence="2" type="primary">LOC115723184</name>
</gene>
<reference evidence="2" key="1">
    <citation type="submission" date="2018-11" db="EMBL/GenBank/DDBJ databases">
        <authorList>
            <person name="Grassa J C."/>
        </authorList>
    </citation>
    <scope>NUCLEOTIDE SEQUENCE [LARGE SCALE GENOMIC DNA]</scope>
</reference>
<dbReference type="Proteomes" id="UP000596661">
    <property type="component" value="Chromosome 7"/>
</dbReference>
<accession>A0A803R855</accession>
<name>A0A803R855_CANSA</name>
<sequence length="119" mass="14052">MEKSSIVLEVRLPAFSLCRSIFGGRGVFWISHNEYVKLIGDRLTRITNSLILCFNSDFVTYQKRKYMIVVVVVVVVVVACYHFNFRIGFRFFYIDCYIDIEIIFIKGLFFMWSNSHIQV</sequence>
<keyword evidence="1" id="KW-0472">Membrane</keyword>